<dbReference type="Gene3D" id="3.10.100.10">
    <property type="entry name" value="Mannose-Binding Protein A, subunit A"/>
    <property type="match status" value="1"/>
</dbReference>
<dbReference type="InterPro" id="IPR018378">
    <property type="entry name" value="C-type_lectin_CS"/>
</dbReference>
<reference evidence="3" key="2">
    <citation type="submission" date="2025-09" db="UniProtKB">
        <authorList>
            <consortium name="Ensembl"/>
        </authorList>
    </citation>
    <scope>IDENTIFICATION</scope>
</reference>
<dbReference type="PROSITE" id="PS50041">
    <property type="entry name" value="C_TYPE_LECTIN_2"/>
    <property type="match status" value="1"/>
</dbReference>
<dbReference type="PANTHER" id="PTHR22803">
    <property type="entry name" value="MANNOSE, PHOSPHOLIPASE, LECTIN RECEPTOR RELATED"/>
    <property type="match status" value="1"/>
</dbReference>
<dbReference type="STRING" id="56723.ENSLBEP00000021993"/>
<dbReference type="SUPFAM" id="SSF56436">
    <property type="entry name" value="C-type lectin-like"/>
    <property type="match status" value="1"/>
</dbReference>
<protein>
    <recommendedName>
        <fullName evidence="2">C-type lectin domain-containing protein</fullName>
    </recommendedName>
</protein>
<dbReference type="InterPro" id="IPR001304">
    <property type="entry name" value="C-type_lectin-like"/>
</dbReference>
<proteinExistence type="predicted"/>
<dbReference type="InParanoid" id="A0A3Q3FSR8"/>
<name>A0A3Q3FSR8_9LABR</name>
<evidence type="ECO:0000256" key="1">
    <source>
        <dbReference type="ARBA" id="ARBA00023157"/>
    </source>
</evidence>
<dbReference type="InterPro" id="IPR050111">
    <property type="entry name" value="C-type_lectin/snaclec_domain"/>
</dbReference>
<keyword evidence="1" id="KW-1015">Disulfide bond</keyword>
<evidence type="ECO:0000313" key="4">
    <source>
        <dbReference type="Proteomes" id="UP000261660"/>
    </source>
</evidence>
<evidence type="ECO:0000259" key="2">
    <source>
        <dbReference type="PROSITE" id="PS50041"/>
    </source>
</evidence>
<dbReference type="SMART" id="SM00034">
    <property type="entry name" value="CLECT"/>
    <property type="match status" value="1"/>
</dbReference>
<dbReference type="CDD" id="cd00037">
    <property type="entry name" value="CLECT"/>
    <property type="match status" value="1"/>
</dbReference>
<accession>A0A3Q3FSR8</accession>
<dbReference type="Proteomes" id="UP000261660">
    <property type="component" value="Unplaced"/>
</dbReference>
<dbReference type="InterPro" id="IPR016186">
    <property type="entry name" value="C-type_lectin-like/link_sf"/>
</dbReference>
<feature type="domain" description="C-type lectin" evidence="2">
    <location>
        <begin position="41"/>
        <end position="163"/>
    </location>
</feature>
<reference evidence="3" key="1">
    <citation type="submission" date="2025-08" db="UniProtKB">
        <authorList>
            <consortium name="Ensembl"/>
        </authorList>
    </citation>
    <scope>IDENTIFICATION</scope>
</reference>
<keyword evidence="4" id="KW-1185">Reference proteome</keyword>
<dbReference type="InterPro" id="IPR016187">
    <property type="entry name" value="CTDL_fold"/>
</dbReference>
<dbReference type="Ensembl" id="ENSLBET00000023161.1">
    <property type="protein sequence ID" value="ENSLBEP00000021993.1"/>
    <property type="gene ID" value="ENSLBEG00000016893.1"/>
</dbReference>
<dbReference type="Pfam" id="PF00059">
    <property type="entry name" value="Lectin_C"/>
    <property type="match status" value="1"/>
</dbReference>
<sequence length="184" mass="21364">MHGSRAFHGTWNDTKCDLAKPYICKISSGILTQCLPFWMPYGRYCYGVYDGQQGFSWPDSQHYCQSIKAELVSIHSRAEVEFIRNLNYTNNHNIWIGLTRDNNCEFGWGWTDRTSLGFLNWAQGEPNAAFHPGEVAEENCVEMYADGRWNDNNCLNKRGFVCRHRQCKDHSLIHMHSTYNPSTR</sequence>
<dbReference type="AlphaFoldDB" id="A0A3Q3FSR8"/>
<evidence type="ECO:0000313" key="3">
    <source>
        <dbReference type="Ensembl" id="ENSLBEP00000021993.1"/>
    </source>
</evidence>
<dbReference type="GeneTree" id="ENSGT01050000244842"/>
<dbReference type="PROSITE" id="PS00615">
    <property type="entry name" value="C_TYPE_LECTIN_1"/>
    <property type="match status" value="1"/>
</dbReference>
<organism evidence="3 4">
    <name type="scientific">Labrus bergylta</name>
    <name type="common">ballan wrasse</name>
    <dbReference type="NCBI Taxonomy" id="56723"/>
    <lineage>
        <taxon>Eukaryota</taxon>
        <taxon>Metazoa</taxon>
        <taxon>Chordata</taxon>
        <taxon>Craniata</taxon>
        <taxon>Vertebrata</taxon>
        <taxon>Euteleostomi</taxon>
        <taxon>Actinopterygii</taxon>
        <taxon>Neopterygii</taxon>
        <taxon>Teleostei</taxon>
        <taxon>Neoteleostei</taxon>
        <taxon>Acanthomorphata</taxon>
        <taxon>Eupercaria</taxon>
        <taxon>Labriformes</taxon>
        <taxon>Labridae</taxon>
        <taxon>Labrus</taxon>
    </lineage>
</organism>